<feature type="transmembrane region" description="Helical" evidence="1">
    <location>
        <begin position="255"/>
        <end position="276"/>
    </location>
</feature>
<dbReference type="InterPro" id="IPR001173">
    <property type="entry name" value="Glyco_trans_2-like"/>
</dbReference>
<protein>
    <submittedName>
        <fullName evidence="3">Glycosyltransferase family 2 protein</fullName>
    </submittedName>
</protein>
<dbReference type="InterPro" id="IPR029044">
    <property type="entry name" value="Nucleotide-diphossugar_trans"/>
</dbReference>
<dbReference type="CDD" id="cd04179">
    <property type="entry name" value="DPM_DPG-synthase_like"/>
    <property type="match status" value="1"/>
</dbReference>
<feature type="domain" description="Glycosyltransferase 2-like" evidence="2">
    <location>
        <begin position="12"/>
        <end position="173"/>
    </location>
</feature>
<feature type="transmembrane region" description="Helical" evidence="1">
    <location>
        <begin position="288"/>
        <end position="306"/>
    </location>
</feature>
<keyword evidence="1" id="KW-0472">Membrane</keyword>
<dbReference type="AlphaFoldDB" id="A0A953N764"/>
<organism evidence="3 4">
    <name type="scientific">Zwartia hollandica</name>
    <dbReference type="NCBI Taxonomy" id="324606"/>
    <lineage>
        <taxon>Bacteria</taxon>
        <taxon>Pseudomonadati</taxon>
        <taxon>Pseudomonadota</taxon>
        <taxon>Betaproteobacteria</taxon>
        <taxon>Burkholderiales</taxon>
        <taxon>Alcaligenaceae</taxon>
        <taxon>Zwartia</taxon>
    </lineage>
</organism>
<dbReference type="Proteomes" id="UP000739565">
    <property type="component" value="Unassembled WGS sequence"/>
</dbReference>
<gene>
    <name evidence="3" type="ORF">KZZ10_05815</name>
</gene>
<proteinExistence type="predicted"/>
<dbReference type="EMBL" id="JAHXRI010000006">
    <property type="protein sequence ID" value="MBZ1350156.1"/>
    <property type="molecule type" value="Genomic_DNA"/>
</dbReference>
<comment type="caution">
    <text evidence="3">The sequence shown here is derived from an EMBL/GenBank/DDBJ whole genome shotgun (WGS) entry which is preliminary data.</text>
</comment>
<dbReference type="Gene3D" id="3.90.550.10">
    <property type="entry name" value="Spore Coat Polysaccharide Biosynthesis Protein SpsA, Chain A"/>
    <property type="match status" value="1"/>
</dbReference>
<dbReference type="PANTHER" id="PTHR48090">
    <property type="entry name" value="UNDECAPRENYL-PHOSPHATE 4-DEOXY-4-FORMAMIDO-L-ARABINOSE TRANSFERASE-RELATED"/>
    <property type="match status" value="1"/>
</dbReference>
<evidence type="ECO:0000256" key="1">
    <source>
        <dbReference type="SAM" id="Phobius"/>
    </source>
</evidence>
<keyword evidence="4" id="KW-1185">Reference proteome</keyword>
<dbReference type="SUPFAM" id="SSF53448">
    <property type="entry name" value="Nucleotide-diphospho-sugar transferases"/>
    <property type="match status" value="1"/>
</dbReference>
<evidence type="ECO:0000313" key="4">
    <source>
        <dbReference type="Proteomes" id="UP000739565"/>
    </source>
</evidence>
<reference evidence="3" key="1">
    <citation type="submission" date="2021-07" db="EMBL/GenBank/DDBJ databases">
        <title>New genus and species of the family Alcaligenaceae.</title>
        <authorList>
            <person name="Hahn M.W."/>
        </authorList>
    </citation>
    <scope>NUCLEOTIDE SEQUENCE</scope>
    <source>
        <strain evidence="3">LF4-65</strain>
    </source>
</reference>
<keyword evidence="1" id="KW-1133">Transmembrane helix</keyword>
<name>A0A953N764_9BURK</name>
<dbReference type="Pfam" id="PF00535">
    <property type="entry name" value="Glycos_transf_2"/>
    <property type="match status" value="1"/>
</dbReference>
<dbReference type="RefSeq" id="WP_259660549.1">
    <property type="nucleotide sequence ID" value="NZ_JAHXRI010000006.1"/>
</dbReference>
<keyword evidence="1" id="KW-0812">Transmembrane</keyword>
<dbReference type="PANTHER" id="PTHR48090:SF7">
    <property type="entry name" value="RFBJ PROTEIN"/>
    <property type="match status" value="1"/>
</dbReference>
<dbReference type="InterPro" id="IPR050256">
    <property type="entry name" value="Glycosyltransferase_2"/>
</dbReference>
<accession>A0A953N764</accession>
<sequence length="325" mass="36158">MHDNASSPCIAVVIPCYRVANQILDVCQSMPDIVSRIYVVDDACPERSGYLVRDSHRDARIKVLFHTENKGVGGAVMTGYQAALDDGADIIVKIDGDGQMDASLIQYFVQPIISGQADYTKGNRFYDLSGLKRMPKVRIFGNAALSLLNKLSSGYWTVFDPTNGYTAIHANVCQRLPFSKISNRYFFETDMLFRLNTLRAMVMDIPMDAKYESEVSNLSVAGVAGEFLWKHLRNFIKRIGYNYFLRDMSIASIELVLGIFLSIFGLVFGLQAWALSTETNVPATAGNVMIAAMPILIGIQLILSFIGHDIASVPRHAIHKLLFQR</sequence>
<evidence type="ECO:0000259" key="2">
    <source>
        <dbReference type="Pfam" id="PF00535"/>
    </source>
</evidence>
<evidence type="ECO:0000313" key="3">
    <source>
        <dbReference type="EMBL" id="MBZ1350156.1"/>
    </source>
</evidence>